<dbReference type="Pfam" id="PF01359">
    <property type="entry name" value="Transposase_1"/>
    <property type="match status" value="1"/>
</dbReference>
<accession>A0A267H3Q8</accession>
<gene>
    <name evidence="2" type="ORF">BOX15_Mlig032335g1</name>
</gene>
<feature type="region of interest" description="Disordered" evidence="1">
    <location>
        <begin position="59"/>
        <end position="88"/>
    </location>
</feature>
<name>A0A267H3Q8_9PLAT</name>
<comment type="caution">
    <text evidence="2">The sequence shown here is derived from an EMBL/GenBank/DDBJ whole genome shotgun (WGS) entry which is preliminary data.</text>
</comment>
<evidence type="ECO:0000256" key="1">
    <source>
        <dbReference type="SAM" id="MobiDB-lite"/>
    </source>
</evidence>
<keyword evidence="3" id="KW-1185">Reference proteome</keyword>
<organism evidence="2 3">
    <name type="scientific">Macrostomum lignano</name>
    <dbReference type="NCBI Taxonomy" id="282301"/>
    <lineage>
        <taxon>Eukaryota</taxon>
        <taxon>Metazoa</taxon>
        <taxon>Spiralia</taxon>
        <taxon>Lophotrochozoa</taxon>
        <taxon>Platyhelminthes</taxon>
        <taxon>Rhabditophora</taxon>
        <taxon>Macrostomorpha</taxon>
        <taxon>Macrostomida</taxon>
        <taxon>Macrostomidae</taxon>
        <taxon>Macrostomum</taxon>
    </lineage>
</organism>
<dbReference type="InterPro" id="IPR001888">
    <property type="entry name" value="Transposase_1"/>
</dbReference>
<feature type="region of interest" description="Disordered" evidence="1">
    <location>
        <begin position="112"/>
        <end position="137"/>
    </location>
</feature>
<feature type="compositionally biased region" description="Basic and acidic residues" evidence="1">
    <location>
        <begin position="126"/>
        <end position="137"/>
    </location>
</feature>
<proteinExistence type="predicted"/>
<evidence type="ECO:0000313" key="3">
    <source>
        <dbReference type="Proteomes" id="UP000215902"/>
    </source>
</evidence>
<sequence length="162" mass="17811">MAACCPAQLGMLKVCAICVPKLLAPDADFSAPAPPDQIPPRGVSRLCLDGRRVDVESNRCTSRRPKFKASSGIAPMSPPPLEAKTVPSMKKRMGTIFWDRKRVLLSELPEKRTVTRDSCHTAPAEGGERGSKRRGADIQKLPERWAKCISLRGNFVEKVQDD</sequence>
<dbReference type="EMBL" id="NIVC01000037">
    <property type="protein sequence ID" value="PAA92920.1"/>
    <property type="molecule type" value="Genomic_DNA"/>
</dbReference>
<reference evidence="2 3" key="1">
    <citation type="submission" date="2017-06" db="EMBL/GenBank/DDBJ databases">
        <title>A platform for efficient transgenesis in Macrostomum lignano, a flatworm model organism for stem cell research.</title>
        <authorList>
            <person name="Berezikov E."/>
        </authorList>
    </citation>
    <scope>NUCLEOTIDE SEQUENCE [LARGE SCALE GENOMIC DNA]</scope>
    <source>
        <strain evidence="2">DV1</strain>
        <tissue evidence="2">Whole organism</tissue>
    </source>
</reference>
<protein>
    <submittedName>
        <fullName evidence="2">Uncharacterized protein</fullName>
    </submittedName>
</protein>
<evidence type="ECO:0000313" key="2">
    <source>
        <dbReference type="EMBL" id="PAA92920.1"/>
    </source>
</evidence>
<dbReference type="Proteomes" id="UP000215902">
    <property type="component" value="Unassembled WGS sequence"/>
</dbReference>
<dbReference type="AlphaFoldDB" id="A0A267H3Q8"/>